<dbReference type="Proteomes" id="UP001057402">
    <property type="component" value="Chromosome 4"/>
</dbReference>
<organism evidence="1 2">
    <name type="scientific">Melastoma candidum</name>
    <dbReference type="NCBI Taxonomy" id="119954"/>
    <lineage>
        <taxon>Eukaryota</taxon>
        <taxon>Viridiplantae</taxon>
        <taxon>Streptophyta</taxon>
        <taxon>Embryophyta</taxon>
        <taxon>Tracheophyta</taxon>
        <taxon>Spermatophyta</taxon>
        <taxon>Magnoliopsida</taxon>
        <taxon>eudicotyledons</taxon>
        <taxon>Gunneridae</taxon>
        <taxon>Pentapetalae</taxon>
        <taxon>rosids</taxon>
        <taxon>malvids</taxon>
        <taxon>Myrtales</taxon>
        <taxon>Melastomataceae</taxon>
        <taxon>Melastomatoideae</taxon>
        <taxon>Melastomateae</taxon>
        <taxon>Melastoma</taxon>
    </lineage>
</organism>
<protein>
    <submittedName>
        <fullName evidence="1">Uncharacterized protein</fullName>
    </submittedName>
</protein>
<evidence type="ECO:0000313" key="1">
    <source>
        <dbReference type="EMBL" id="KAI4372923.1"/>
    </source>
</evidence>
<keyword evidence="2" id="KW-1185">Reference proteome</keyword>
<dbReference type="EMBL" id="CM042883">
    <property type="protein sequence ID" value="KAI4372923.1"/>
    <property type="molecule type" value="Genomic_DNA"/>
</dbReference>
<sequence length="1209" mass="129752">MFTKKLFQKATQQLLQQRDRAHHHQPEDDDLRQELREEESRSSLDPQVDVPPEGMDFRPRFTVHYGIPNTARILAFDPTQSLLAVGTLDGRIKVIGGNNIEALLVSPKQMSMKHLEFLKNQGFLVSVSNGNDIQVWDLKNRCIACSLEWESNITAFSVIQGTKNMYIGDENGMVYVLKFDTNERQLIQLPYLIPADSIGEAAQIPVPYHQSVVGVLTQPCSKGNRMLIAYEQGLLVLWDISRNQVNLVRGCKDLQLKSQTVMNIPSSGSDKSFREISDDEQLEKEISSLCWASSDGSVLAVGYIDGDIILWNMETSVATRSHHSKDISDNVIKLQLSSGSRRLPVIVLHWSMSRSQNGYGGCLFVYGGDEIGSEEVLTILSLQWARGLENVKCLGRMDLTLTGSFADMALLPTADEVETEISHGERKATVSPSAYTMVIPNVEPLITVAKLGVVDSDRTLSSVLSKIVAEANQPTESFSGGGSKWPLTGGVPSHNILTEAYQVEKLYIAGYNNGSVRVWDATTPTFTPICALLQEVEGISLAHTPASISSIDFCPATLSLAVGDESGLIRIYQMTSPNESTVHIITDKVNKVKSTVQLDGPSCVAVVSLLESPICNVQFAKDGSRLAIGYACGQVAILDTSVPSVLSVTHCSSDTSSPIVSVAFIFTSDEIRLGERGASESDCVGSSTKSITLVLTKNSCITVIDSADGGVMGSQLFNSEKGSNAVSLHVIDDINETTSTDTPSKALVILCCEDSISLFPLTCAIQMDQNFVQTVNLPNPCCWTGTLKRGESDNGIILFYQTGDIEMRSLPNLQVVGKTSLMSILRWNFKANMEKTVSSSENGQITLVNGCEFAVLSLLDKENDLRIPLSLPVLHDEVLAAASSSRINISVDQKKQNVGHGIFGGVFKGLIPGEEDDDIHALEEDIVDPAHIGAIFSQPLMFESTSSFAPDHVIELNIDDIEIDEPVAPAPSSSSQQTKPMPVKRDERSDRERLFEGANADMQPRMRTREEIIAKYRKTGAKDASAAALQAKNKLMERGEKLERISLRTQELQDGAENFASLASELAKTMENHLCDGGSAGGGLLAPVTVARWDGGSAGGGLLAPVTVARRDGGSAGGGVFASVTVARRDGGSAGGGLFASVTVARRDGGSAGGGLFASVTVARRDGGSAGGGLFASVTVARRDGGSAGGGLINRATVAHSAVGRMMTK</sequence>
<proteinExistence type="predicted"/>
<comment type="caution">
    <text evidence="1">The sequence shown here is derived from an EMBL/GenBank/DDBJ whole genome shotgun (WGS) entry which is preliminary data.</text>
</comment>
<evidence type="ECO:0000313" key="2">
    <source>
        <dbReference type="Proteomes" id="UP001057402"/>
    </source>
</evidence>
<gene>
    <name evidence="1" type="ORF">MLD38_011103</name>
</gene>
<name>A0ACB9R346_9MYRT</name>
<reference evidence="2" key="1">
    <citation type="journal article" date="2023" name="Front. Plant Sci.">
        <title>Chromosomal-level genome assembly of Melastoma candidum provides insights into trichome evolution.</title>
        <authorList>
            <person name="Zhong Y."/>
            <person name="Wu W."/>
            <person name="Sun C."/>
            <person name="Zou P."/>
            <person name="Liu Y."/>
            <person name="Dai S."/>
            <person name="Zhou R."/>
        </authorList>
    </citation>
    <scope>NUCLEOTIDE SEQUENCE [LARGE SCALE GENOMIC DNA]</scope>
</reference>
<accession>A0ACB9R346</accession>